<proteinExistence type="predicted"/>
<dbReference type="AlphaFoldDB" id="A0A0P7DYQ2"/>
<evidence type="ECO:0000313" key="1">
    <source>
        <dbReference type="EMBL" id="KPM82740.1"/>
    </source>
</evidence>
<dbReference type="Proteomes" id="UP000050378">
    <property type="component" value="Unassembled WGS sequence"/>
</dbReference>
<protein>
    <submittedName>
        <fullName evidence="1">Virion protein</fullName>
    </submittedName>
</protein>
<dbReference type="EMBL" id="LJTC01000010">
    <property type="protein sequence ID" value="KPM82740.1"/>
    <property type="molecule type" value="Genomic_DNA"/>
</dbReference>
<dbReference type="PATRIC" id="fig|570156.3.peg.4122"/>
<sequence>MFAALAGFLFIPSSAALKPKGIRNNNPLNIEARENWVGQVGDDGRFVIFETALHGFRAAGRIMRTKARRGVRTIESIITEWAPPLNDRGEHENHTESYINFVADETGIPRDAVLADSAYPSVISAMVQMENGQNPYSMDEISQGFEWGFYG</sequence>
<comment type="caution">
    <text evidence="1">The sequence shown here is derived from an EMBL/GenBank/DDBJ whole genome shotgun (WGS) entry which is preliminary data.</text>
</comment>
<evidence type="ECO:0000313" key="2">
    <source>
        <dbReference type="Proteomes" id="UP000050378"/>
    </source>
</evidence>
<reference evidence="1 2" key="1">
    <citation type="submission" date="2015-09" db="EMBL/GenBank/DDBJ databases">
        <title>Draft Genome Sequence of Pseudoalteromonas lipolytica UCD-48B.</title>
        <authorList>
            <person name="Krusor M."/>
            <person name="Coil D.A."/>
            <person name="Lang J.M."/>
            <person name="Eisen J.A."/>
            <person name="Alexiev A."/>
        </authorList>
    </citation>
    <scope>NUCLEOTIDE SEQUENCE [LARGE SCALE GENOMIC DNA]</scope>
    <source>
        <strain evidence="1 2">UCD-48B</strain>
    </source>
</reference>
<dbReference type="STRING" id="570156.AOG27_15170"/>
<gene>
    <name evidence="1" type="ORF">AOG27_15170</name>
</gene>
<organism evidence="1 2">
    <name type="scientific">Pseudoalteromonas lipolytica</name>
    <dbReference type="NCBI Taxonomy" id="570156"/>
    <lineage>
        <taxon>Bacteria</taxon>
        <taxon>Pseudomonadati</taxon>
        <taxon>Pseudomonadota</taxon>
        <taxon>Gammaproteobacteria</taxon>
        <taxon>Alteromonadales</taxon>
        <taxon>Pseudoalteromonadaceae</taxon>
        <taxon>Pseudoalteromonas</taxon>
    </lineage>
</organism>
<accession>A0A0P7DYQ2</accession>
<name>A0A0P7DYQ2_9GAMM</name>